<dbReference type="Proteomes" id="UP000240325">
    <property type="component" value="Segment"/>
</dbReference>
<dbReference type="Gene3D" id="3.80.10.10">
    <property type="entry name" value="Ribonuclease Inhibitor"/>
    <property type="match status" value="2"/>
</dbReference>
<keyword evidence="4" id="KW-1185">Reference proteome</keyword>
<dbReference type="EMBL" id="MF782455">
    <property type="protein sequence ID" value="ATZ80668.1"/>
    <property type="molecule type" value="Genomic_DNA"/>
</dbReference>
<dbReference type="InterPro" id="IPR050216">
    <property type="entry name" value="LRR_domain-containing"/>
</dbReference>
<dbReference type="SUPFAM" id="SSF52075">
    <property type="entry name" value="Outer arm dynein light chain 1"/>
    <property type="match status" value="1"/>
</dbReference>
<reference evidence="3" key="1">
    <citation type="journal article" date="2017" name="Elife">
        <title>The kinetoplastid-infecting Bodo saltans virus (BsV), a window into the most abundant giant viruses in the sea.</title>
        <authorList>
            <person name="Deeg C.M."/>
            <person name="Chow C.-E.T."/>
            <person name="Suttle C.A."/>
        </authorList>
    </citation>
    <scope>NUCLEOTIDE SEQUENCE</scope>
    <source>
        <strain evidence="3">NG1</strain>
    </source>
</reference>
<evidence type="ECO:0000313" key="4">
    <source>
        <dbReference type="Proteomes" id="UP000240325"/>
    </source>
</evidence>
<proteinExistence type="predicted"/>
<evidence type="ECO:0000256" key="1">
    <source>
        <dbReference type="ARBA" id="ARBA00022614"/>
    </source>
</evidence>
<dbReference type="InterPro" id="IPR032675">
    <property type="entry name" value="LRR_dom_sf"/>
</dbReference>
<dbReference type="PANTHER" id="PTHR48051:SF1">
    <property type="entry name" value="RAS SUPPRESSOR PROTEIN 1"/>
    <property type="match status" value="1"/>
</dbReference>
<protein>
    <submittedName>
        <fullName evidence="3">Leucine rich repeat protein</fullName>
    </submittedName>
</protein>
<organism evidence="3">
    <name type="scientific">Bodo saltans virus</name>
    <dbReference type="NCBI Taxonomy" id="2024608"/>
    <lineage>
        <taxon>Viruses</taxon>
        <taxon>Varidnaviria</taxon>
        <taxon>Bamfordvirae</taxon>
        <taxon>Nucleocytoviricota</taxon>
        <taxon>Megaviricetes</taxon>
        <taxon>Imitervirales</taxon>
        <taxon>Mimiviridae</taxon>
        <taxon>Klosneuvirinae</taxon>
        <taxon>Theiavirus</taxon>
        <taxon>Theiavirus salishense</taxon>
    </lineage>
</organism>
<gene>
    <name evidence="3" type="ORF">BMW23_0622</name>
</gene>
<accession>A0A2H4UUS5</accession>
<name>A0A2H4UUS5_9VIRU</name>
<sequence>MSKWKLHHLTIWIENGCDLEIAKKINILDLCHNNLFEIPKEIKYLINLEYFFCDNNNLSEIPREICNLINLRYFRCYSNKIQKIPNEIGQLVNLEFFGCGKNKIKHIPPEIMNCVSLRKFDCTTNEIKQLPIEIINCENLTMFYYTSNEIEYIQPSIKNWLNRYKNTHNIYNDNQSIYNNNIQQCVLNSINYIMQITPKLDAKSLMENIANNNILEEKTKQLLFEYCNDKFAHNILNITFEELLISIYDFILNHKNKDELFAILNDEMINNSSHKCFTGRMSCLINTLNGFDNNIIINISDMEQINNICAIVKKKLESANKYSNDSFKKNVKKELQERNYDETIINESLDNIDFLIQKNLLF</sequence>
<dbReference type="PANTHER" id="PTHR48051">
    <property type="match status" value="1"/>
</dbReference>
<evidence type="ECO:0000256" key="2">
    <source>
        <dbReference type="ARBA" id="ARBA00022737"/>
    </source>
</evidence>
<evidence type="ECO:0000313" key="3">
    <source>
        <dbReference type="EMBL" id="ATZ80668.1"/>
    </source>
</evidence>
<keyword evidence="2" id="KW-0677">Repeat</keyword>
<keyword evidence="1" id="KW-0433">Leucine-rich repeat</keyword>